<evidence type="ECO:0000313" key="2">
    <source>
        <dbReference type="EMBL" id="RSM41056.1"/>
    </source>
</evidence>
<feature type="domain" description="Mycothiol-dependent maleylpyruvate isomerase metal-binding" evidence="1">
    <location>
        <begin position="21"/>
        <end position="132"/>
    </location>
</feature>
<keyword evidence="3" id="KW-1185">Reference proteome</keyword>
<evidence type="ECO:0000313" key="3">
    <source>
        <dbReference type="Proteomes" id="UP000286716"/>
    </source>
</evidence>
<dbReference type="EMBL" id="QHHU01000036">
    <property type="protein sequence ID" value="RSM41056.1"/>
    <property type="molecule type" value="Genomic_DNA"/>
</dbReference>
<dbReference type="InterPro" id="IPR024344">
    <property type="entry name" value="MDMPI_metal-binding"/>
</dbReference>
<dbReference type="Pfam" id="PF11716">
    <property type="entry name" value="MDMPI_N"/>
    <property type="match status" value="1"/>
</dbReference>
<sequence>MAGRPVDEVVLASALDYAVTSAAGIGLADLRRPSACAGWTVADALAHLTASLRCLATALASGAVPCPVTPPAGPVTARTLRRELGRAAVSFGAAARDLRGRRSVAVDGLPLPCHRLVVVGAIEAAVHGWDVARRPVPGELATRLLAVLPLVVDDTTRRGVFADPVALPPGRPAGERLLAALGRDQLHQDRFLLPPGDVQ</sequence>
<protein>
    <recommendedName>
        <fullName evidence="1">Mycothiol-dependent maleylpyruvate isomerase metal-binding domain-containing protein</fullName>
    </recommendedName>
</protein>
<dbReference type="SUPFAM" id="SSF109854">
    <property type="entry name" value="DinB/YfiT-like putative metalloenzymes"/>
    <property type="match status" value="1"/>
</dbReference>
<reference evidence="2 3" key="1">
    <citation type="submission" date="2018-05" db="EMBL/GenBank/DDBJ databases">
        <title>Evolution of GPA BGCs.</title>
        <authorList>
            <person name="Waglechner N."/>
            <person name="Wright G.D."/>
        </authorList>
    </citation>
    <scope>NUCLEOTIDE SEQUENCE [LARGE SCALE GENOMIC DNA]</scope>
    <source>
        <strain evidence="2 3">DSM 5908</strain>
    </source>
</reference>
<comment type="caution">
    <text evidence="2">The sequence shown here is derived from an EMBL/GenBank/DDBJ whole genome shotgun (WGS) entry which is preliminary data.</text>
</comment>
<organism evidence="2 3">
    <name type="scientific">Amycolatopsis balhimycina DSM 5908</name>
    <dbReference type="NCBI Taxonomy" id="1081091"/>
    <lineage>
        <taxon>Bacteria</taxon>
        <taxon>Bacillati</taxon>
        <taxon>Actinomycetota</taxon>
        <taxon>Actinomycetes</taxon>
        <taxon>Pseudonocardiales</taxon>
        <taxon>Pseudonocardiaceae</taxon>
        <taxon>Amycolatopsis</taxon>
    </lineage>
</organism>
<evidence type="ECO:0000259" key="1">
    <source>
        <dbReference type="Pfam" id="PF11716"/>
    </source>
</evidence>
<accession>A0A428WDB7</accession>
<dbReference type="InterPro" id="IPR034660">
    <property type="entry name" value="DinB/YfiT-like"/>
</dbReference>
<dbReference type="GO" id="GO:0046872">
    <property type="term" value="F:metal ion binding"/>
    <property type="evidence" value="ECO:0007669"/>
    <property type="project" value="InterPro"/>
</dbReference>
<gene>
    <name evidence="2" type="ORF">DMA12_25175</name>
</gene>
<dbReference type="Proteomes" id="UP000286716">
    <property type="component" value="Unassembled WGS sequence"/>
</dbReference>
<dbReference type="Gene3D" id="1.20.120.450">
    <property type="entry name" value="dinb family like domain"/>
    <property type="match status" value="1"/>
</dbReference>
<dbReference type="OrthoDB" id="5185819at2"/>
<name>A0A428WDB7_AMYBA</name>
<dbReference type="RefSeq" id="WP_020646659.1">
    <property type="nucleotide sequence ID" value="NZ_QHHU01000036.1"/>
</dbReference>
<dbReference type="AlphaFoldDB" id="A0A428WDB7"/>
<proteinExistence type="predicted"/>